<dbReference type="RefSeq" id="WP_120085076.1">
    <property type="nucleotide sequence ID" value="NZ_QMDW01000013.1"/>
</dbReference>
<accession>A0A3A6Q8L3</accession>
<proteinExistence type="predicted"/>
<dbReference type="Pfam" id="PF26071">
    <property type="entry name" value="DUF8028"/>
    <property type="match status" value="1"/>
</dbReference>
<protein>
    <submittedName>
        <fullName evidence="3">Uncharacterized protein</fullName>
    </submittedName>
</protein>
<dbReference type="InterPro" id="IPR058341">
    <property type="entry name" value="DUF8028"/>
</dbReference>
<keyword evidence="2" id="KW-1133">Transmembrane helix</keyword>
<feature type="compositionally biased region" description="Low complexity" evidence="1">
    <location>
        <begin position="11"/>
        <end position="22"/>
    </location>
</feature>
<evidence type="ECO:0000313" key="3">
    <source>
        <dbReference type="EMBL" id="RJX49069.1"/>
    </source>
</evidence>
<evidence type="ECO:0000256" key="1">
    <source>
        <dbReference type="SAM" id="MobiDB-lite"/>
    </source>
</evidence>
<feature type="transmembrane region" description="Helical" evidence="2">
    <location>
        <begin position="34"/>
        <end position="55"/>
    </location>
</feature>
<keyword evidence="2" id="KW-0472">Membrane</keyword>
<dbReference type="Proteomes" id="UP000281564">
    <property type="component" value="Unassembled WGS sequence"/>
</dbReference>
<dbReference type="OrthoDB" id="341254at2157"/>
<reference evidence="3 4" key="1">
    <citation type="submission" date="2018-06" db="EMBL/GenBank/DDBJ databases">
        <title>Halonotius sp. F13-13 a new haloarchaeeon isolated from a solar saltern from Isla Cristina, Huelva, Spain.</title>
        <authorList>
            <person name="Duran-Viseras A."/>
            <person name="Sanchez-Porro C."/>
            <person name="Ventosa A."/>
        </authorList>
    </citation>
    <scope>NUCLEOTIDE SEQUENCE [LARGE SCALE GENOMIC DNA]</scope>
    <source>
        <strain evidence="3 4">CECT 7525</strain>
    </source>
</reference>
<gene>
    <name evidence="3" type="ORF">DP106_10085</name>
</gene>
<dbReference type="EMBL" id="QMDW01000013">
    <property type="protein sequence ID" value="RJX49069.1"/>
    <property type="molecule type" value="Genomic_DNA"/>
</dbReference>
<dbReference type="AlphaFoldDB" id="A0A3A6Q8L3"/>
<evidence type="ECO:0000256" key="2">
    <source>
        <dbReference type="SAM" id="Phobius"/>
    </source>
</evidence>
<feature type="compositionally biased region" description="Polar residues" evidence="1">
    <location>
        <begin position="1"/>
        <end position="10"/>
    </location>
</feature>
<feature type="region of interest" description="Disordered" evidence="1">
    <location>
        <begin position="1"/>
        <end position="22"/>
    </location>
</feature>
<name>A0A3A6Q8L3_9EURY</name>
<keyword evidence="2" id="KW-0812">Transmembrane</keyword>
<feature type="transmembrane region" description="Helical" evidence="2">
    <location>
        <begin position="61"/>
        <end position="80"/>
    </location>
</feature>
<comment type="caution">
    <text evidence="3">The sequence shown here is derived from an EMBL/GenBank/DDBJ whole genome shotgun (WGS) entry which is preliminary data.</text>
</comment>
<organism evidence="3 4">
    <name type="scientific">Halonotius pteroides</name>
    <dbReference type="NCBI Taxonomy" id="268735"/>
    <lineage>
        <taxon>Archaea</taxon>
        <taxon>Methanobacteriati</taxon>
        <taxon>Methanobacteriota</taxon>
        <taxon>Stenosarchaea group</taxon>
        <taxon>Halobacteria</taxon>
        <taxon>Halobacteriales</taxon>
        <taxon>Haloferacaceae</taxon>
        <taxon>Halonotius</taxon>
    </lineage>
</organism>
<keyword evidence="4" id="KW-1185">Reference proteome</keyword>
<sequence length="83" mass="8627">MTGSPSTVGRSSPAEAESPPQAAHSLSLTQSIRWLGFWAAIVLPAVYLPVLSLGIGTHTGAVFLGLLGCQLLALLAGHQYKRS</sequence>
<evidence type="ECO:0000313" key="4">
    <source>
        <dbReference type="Proteomes" id="UP000281564"/>
    </source>
</evidence>